<feature type="domain" description="Peptidase C51" evidence="1">
    <location>
        <begin position="44"/>
        <end position="125"/>
    </location>
</feature>
<evidence type="ECO:0000313" key="2">
    <source>
        <dbReference type="EMBL" id="SDT85693.1"/>
    </source>
</evidence>
<dbReference type="Gene3D" id="3.90.1720.10">
    <property type="entry name" value="endopeptidase domain like (from Nostoc punctiforme)"/>
    <property type="match status" value="1"/>
</dbReference>
<reference evidence="2 3" key="1">
    <citation type="submission" date="2016-10" db="EMBL/GenBank/DDBJ databases">
        <authorList>
            <person name="Varghese N."/>
            <person name="Submissions S."/>
        </authorList>
    </citation>
    <scope>NUCLEOTIDE SEQUENCE [LARGE SCALE GENOMIC DNA]</scope>
    <source>
        <strain evidence="2 3">DSM 9169</strain>
    </source>
</reference>
<name>A0ABY0V4U5_9ACTO</name>
<dbReference type="EMBL" id="LT629792">
    <property type="protein sequence ID" value="SDT85693.1"/>
    <property type="molecule type" value="Genomic_DNA"/>
</dbReference>
<dbReference type="InterPro" id="IPR038765">
    <property type="entry name" value="Papain-like_cys_pep_sf"/>
</dbReference>
<organism evidence="2 3">
    <name type="scientific">Schaalia radingae</name>
    <dbReference type="NCBI Taxonomy" id="131110"/>
    <lineage>
        <taxon>Bacteria</taxon>
        <taxon>Bacillati</taxon>
        <taxon>Actinomycetota</taxon>
        <taxon>Actinomycetes</taxon>
        <taxon>Actinomycetales</taxon>
        <taxon>Actinomycetaceae</taxon>
        <taxon>Schaalia</taxon>
    </lineage>
</organism>
<accession>A0ABY0V4U5</accession>
<keyword evidence="3" id="KW-1185">Reference proteome</keyword>
<evidence type="ECO:0000313" key="3">
    <source>
        <dbReference type="Proteomes" id="UP000198976"/>
    </source>
</evidence>
<protein>
    <submittedName>
        <fullName evidence="2">CHAP domain-containing protein</fullName>
    </submittedName>
</protein>
<proteinExistence type="predicted"/>
<dbReference type="RefSeq" id="WP_092648087.1">
    <property type="nucleotide sequence ID" value="NZ_LT629792.1"/>
</dbReference>
<sequence>MATGNDVLRIAAGELGYSRWDDPAEGSKYGRDYATRHGAYFAASGVPYCDMFVTWCLRRAGITGFDSAYVPGRVNTARAHGWLVLREDAQPGDLVCFDWDDDGEADHIGIVEVKYVWSYQTIEGNTSTGSYGSQSNGGVVARRVRSFDTVCAVIRPPYSAPARSVVPEGTLAVDGEWGKATTRALQRINGTPVDGIVSSQYAPNRVFLPAADWDGSGWQWEGDTAEGSQLIACMQRAFGVKSDGITGMDTVRAMQRYYHVSVDGYMGVETVRALQRAVNQQNARR</sequence>
<dbReference type="InterPro" id="IPR007921">
    <property type="entry name" value="CHAP_dom"/>
</dbReference>
<dbReference type="Proteomes" id="UP000198976">
    <property type="component" value="Chromosome I"/>
</dbReference>
<dbReference type="SUPFAM" id="SSF54001">
    <property type="entry name" value="Cysteine proteinases"/>
    <property type="match status" value="1"/>
</dbReference>
<dbReference type="Pfam" id="PF05257">
    <property type="entry name" value="CHAP"/>
    <property type="match status" value="1"/>
</dbReference>
<gene>
    <name evidence="2" type="ORF">SAMN04489714_0133</name>
</gene>
<evidence type="ECO:0000259" key="1">
    <source>
        <dbReference type="Pfam" id="PF05257"/>
    </source>
</evidence>